<dbReference type="GO" id="GO:0008061">
    <property type="term" value="F:chitin binding"/>
    <property type="evidence" value="ECO:0007669"/>
    <property type="project" value="InterPro"/>
</dbReference>
<comment type="caution">
    <text evidence="2">The sequence shown here is derived from an EMBL/GenBank/DDBJ whole genome shotgun (WGS) entry which is preliminary data.</text>
</comment>
<keyword evidence="1" id="KW-0732">Signal</keyword>
<feature type="chain" id="PRO_5042866392" description="Chitin-binding type-2 domain-containing protein" evidence="1">
    <location>
        <begin position="18"/>
        <end position="103"/>
    </location>
</feature>
<evidence type="ECO:0000256" key="1">
    <source>
        <dbReference type="SAM" id="SignalP"/>
    </source>
</evidence>
<dbReference type="SUPFAM" id="SSF57625">
    <property type="entry name" value="Invertebrate chitin-binding proteins"/>
    <property type="match status" value="1"/>
</dbReference>
<name>A0AAN9ANE0_9CAEN</name>
<dbReference type="Proteomes" id="UP001374579">
    <property type="component" value="Unassembled WGS sequence"/>
</dbReference>
<gene>
    <name evidence="2" type="ORF">V1264_009906</name>
</gene>
<proteinExistence type="predicted"/>
<organism evidence="2 3">
    <name type="scientific">Littorina saxatilis</name>
    <dbReference type="NCBI Taxonomy" id="31220"/>
    <lineage>
        <taxon>Eukaryota</taxon>
        <taxon>Metazoa</taxon>
        <taxon>Spiralia</taxon>
        <taxon>Lophotrochozoa</taxon>
        <taxon>Mollusca</taxon>
        <taxon>Gastropoda</taxon>
        <taxon>Caenogastropoda</taxon>
        <taxon>Littorinimorpha</taxon>
        <taxon>Littorinoidea</taxon>
        <taxon>Littorinidae</taxon>
        <taxon>Littorina</taxon>
    </lineage>
</organism>
<accession>A0AAN9ANE0</accession>
<evidence type="ECO:0008006" key="4">
    <source>
        <dbReference type="Google" id="ProtNLM"/>
    </source>
</evidence>
<feature type="signal peptide" evidence="1">
    <location>
        <begin position="1"/>
        <end position="17"/>
    </location>
</feature>
<evidence type="ECO:0000313" key="2">
    <source>
        <dbReference type="EMBL" id="KAK7090051.1"/>
    </source>
</evidence>
<sequence>MPGLGLLVVLSLAVVDAQYWGQSAYLQQGTQQGCMWGSKAVGARGQCHSFKCVSPWFGAAYAMHCPFGTVFSARESRCVNPIAVAAQCSRVSALRLPSFWNFP</sequence>
<keyword evidence="3" id="KW-1185">Reference proteome</keyword>
<reference evidence="2 3" key="1">
    <citation type="submission" date="2024-02" db="EMBL/GenBank/DDBJ databases">
        <title>Chromosome-scale genome assembly of the rough periwinkle Littorina saxatilis.</title>
        <authorList>
            <person name="De Jode A."/>
            <person name="Faria R."/>
            <person name="Formenti G."/>
            <person name="Sims Y."/>
            <person name="Smith T.P."/>
            <person name="Tracey A."/>
            <person name="Wood J.M.D."/>
            <person name="Zagrodzka Z.B."/>
            <person name="Johannesson K."/>
            <person name="Butlin R.K."/>
            <person name="Leder E.H."/>
        </authorList>
    </citation>
    <scope>NUCLEOTIDE SEQUENCE [LARGE SCALE GENOMIC DNA]</scope>
    <source>
        <strain evidence="2">Snail1</strain>
        <tissue evidence="2">Muscle</tissue>
    </source>
</reference>
<protein>
    <recommendedName>
        <fullName evidence="4">Chitin-binding type-2 domain-containing protein</fullName>
    </recommendedName>
</protein>
<dbReference type="EMBL" id="JBAMIC010000024">
    <property type="protein sequence ID" value="KAK7090051.1"/>
    <property type="molecule type" value="Genomic_DNA"/>
</dbReference>
<dbReference type="AlphaFoldDB" id="A0AAN9ANE0"/>
<dbReference type="InterPro" id="IPR036508">
    <property type="entry name" value="Chitin-bd_dom_sf"/>
</dbReference>
<evidence type="ECO:0000313" key="3">
    <source>
        <dbReference type="Proteomes" id="UP001374579"/>
    </source>
</evidence>